<dbReference type="AlphaFoldDB" id="A0AA35CI43"/>
<evidence type="ECO:0000256" key="1">
    <source>
        <dbReference type="ARBA" id="ARBA00022741"/>
    </source>
</evidence>
<proteinExistence type="predicted"/>
<dbReference type="GO" id="GO:0009898">
    <property type="term" value="C:cytoplasmic side of plasma membrane"/>
    <property type="evidence" value="ECO:0007669"/>
    <property type="project" value="TreeGrafter"/>
</dbReference>
<gene>
    <name evidence="5" type="ORF">caldi_04620</name>
</gene>
<evidence type="ECO:0000313" key="6">
    <source>
        <dbReference type="Proteomes" id="UP001163687"/>
    </source>
</evidence>
<dbReference type="InterPro" id="IPR025501">
    <property type="entry name" value="MinD_FleN"/>
</dbReference>
<dbReference type="SUPFAM" id="SSF52540">
    <property type="entry name" value="P-loop containing nucleoside triphosphate hydrolases"/>
    <property type="match status" value="1"/>
</dbReference>
<dbReference type="GO" id="GO:0016887">
    <property type="term" value="F:ATP hydrolysis activity"/>
    <property type="evidence" value="ECO:0007669"/>
    <property type="project" value="TreeGrafter"/>
</dbReference>
<protein>
    <submittedName>
        <fullName evidence="5">Site-determining protein</fullName>
    </submittedName>
</protein>
<evidence type="ECO:0000313" key="5">
    <source>
        <dbReference type="EMBL" id="BDG59372.1"/>
    </source>
</evidence>
<dbReference type="GO" id="GO:0005524">
    <property type="term" value="F:ATP binding"/>
    <property type="evidence" value="ECO:0007669"/>
    <property type="project" value="UniProtKB-KW"/>
</dbReference>
<evidence type="ECO:0000256" key="3">
    <source>
        <dbReference type="SAM" id="MobiDB-lite"/>
    </source>
</evidence>
<feature type="region of interest" description="Disordered" evidence="3">
    <location>
        <begin position="1"/>
        <end position="40"/>
    </location>
</feature>
<organism evidence="5 6">
    <name type="scientific">Caldinitratiruptor microaerophilus</name>
    <dbReference type="NCBI Taxonomy" id="671077"/>
    <lineage>
        <taxon>Bacteria</taxon>
        <taxon>Bacillati</taxon>
        <taxon>Bacillota</taxon>
        <taxon>Clostridia</taxon>
        <taxon>Eubacteriales</taxon>
        <taxon>Symbiobacteriaceae</taxon>
        <taxon>Caldinitratiruptor</taxon>
    </lineage>
</organism>
<evidence type="ECO:0000256" key="2">
    <source>
        <dbReference type="ARBA" id="ARBA00022840"/>
    </source>
</evidence>
<dbReference type="RefSeq" id="WP_264843505.1">
    <property type="nucleotide sequence ID" value="NZ_AP025628.1"/>
</dbReference>
<dbReference type="PANTHER" id="PTHR43384">
    <property type="entry name" value="SEPTUM SITE-DETERMINING PROTEIN MIND HOMOLOG, CHLOROPLASTIC-RELATED"/>
    <property type="match status" value="1"/>
</dbReference>
<keyword evidence="6" id="KW-1185">Reference proteome</keyword>
<dbReference type="InterPro" id="IPR027417">
    <property type="entry name" value="P-loop_NTPase"/>
</dbReference>
<keyword evidence="2" id="KW-0067">ATP-binding</keyword>
<dbReference type="CDD" id="cd02038">
    <property type="entry name" value="FlhG-like"/>
    <property type="match status" value="1"/>
</dbReference>
<dbReference type="Pfam" id="PF13614">
    <property type="entry name" value="AAA_31"/>
    <property type="match status" value="1"/>
</dbReference>
<accession>A0AA35CI43</accession>
<dbReference type="InterPro" id="IPR033875">
    <property type="entry name" value="FlhG"/>
</dbReference>
<dbReference type="PANTHER" id="PTHR43384:SF4">
    <property type="entry name" value="CELLULOSE BIOSYNTHESIS PROTEIN BCSQ-RELATED"/>
    <property type="match status" value="1"/>
</dbReference>
<reference evidence="5" key="1">
    <citation type="submission" date="2022-03" db="EMBL/GenBank/DDBJ databases">
        <title>Complete genome sequence of Caldinitratiruptor microaerophilus.</title>
        <authorList>
            <person name="Mukaiyama R."/>
            <person name="Nishiyama T."/>
            <person name="Ueda K."/>
        </authorList>
    </citation>
    <scope>NUCLEOTIDE SEQUENCE</scope>
    <source>
        <strain evidence="5">JCM 16183</strain>
    </source>
</reference>
<dbReference type="KEGG" id="cmic:caldi_04620"/>
<sequence length="314" mass="33291">MADQAQALRDSRFGSESLRPAEVAVPRPAGAGDGPSPRTLPARRARVLAVTSGKGGVGKTNVTVNLAYALIRLGHEVVVLDGDLGLANVDVVLGTTPQYHLGHVLSGERTVQEVIYPAPAGLYLVAGGSGLSELADLPEETMSAFIQGLRALESEADFLLVDTGAGMGRSVLSFVLAADEVIVVTTPEPPAITDAYALVKAIVRRRPAARLSLIVNQAHGYAEAREAADRLSLAVLRFLGAHIELLGVIPHDPQVYFSVRNQTPFLLAAPHSPAAQAMQAIARRLLGTEDVPEVPRVGLFFDRLLKMLVRRAEG</sequence>
<dbReference type="GO" id="GO:0005829">
    <property type="term" value="C:cytosol"/>
    <property type="evidence" value="ECO:0007669"/>
    <property type="project" value="TreeGrafter"/>
</dbReference>
<dbReference type="Gene3D" id="3.40.50.300">
    <property type="entry name" value="P-loop containing nucleotide triphosphate hydrolases"/>
    <property type="match status" value="1"/>
</dbReference>
<name>A0AA35CI43_9FIRM</name>
<keyword evidence="1" id="KW-0547">Nucleotide-binding</keyword>
<dbReference type="PIRSF" id="PIRSF003092">
    <property type="entry name" value="MinD"/>
    <property type="match status" value="1"/>
</dbReference>
<dbReference type="InterPro" id="IPR025669">
    <property type="entry name" value="AAA_dom"/>
</dbReference>
<dbReference type="EMBL" id="AP025628">
    <property type="protein sequence ID" value="BDG59372.1"/>
    <property type="molecule type" value="Genomic_DNA"/>
</dbReference>
<feature type="domain" description="AAA" evidence="4">
    <location>
        <begin position="46"/>
        <end position="202"/>
    </location>
</feature>
<dbReference type="GO" id="GO:0051782">
    <property type="term" value="P:negative regulation of cell division"/>
    <property type="evidence" value="ECO:0007669"/>
    <property type="project" value="TreeGrafter"/>
</dbReference>
<evidence type="ECO:0000259" key="4">
    <source>
        <dbReference type="Pfam" id="PF13614"/>
    </source>
</evidence>
<dbReference type="Proteomes" id="UP001163687">
    <property type="component" value="Chromosome"/>
</dbReference>
<dbReference type="InterPro" id="IPR050625">
    <property type="entry name" value="ParA/MinD_ATPase"/>
</dbReference>